<reference evidence="8 9" key="1">
    <citation type="submission" date="2019-07" db="EMBL/GenBank/DDBJ databases">
        <title>Insights of Desulfuromonas acetexigens electromicrobiology.</title>
        <authorList>
            <person name="Katuri K."/>
            <person name="Sapireddy V."/>
            <person name="Shaw D.R."/>
            <person name="Saikaly P."/>
        </authorList>
    </citation>
    <scope>NUCLEOTIDE SEQUENCE [LARGE SCALE GENOMIC DNA]</scope>
    <source>
        <strain evidence="8 9">2873</strain>
    </source>
</reference>
<proteinExistence type="inferred from homology"/>
<evidence type="ECO:0000256" key="6">
    <source>
        <dbReference type="ARBA" id="ARBA00022694"/>
    </source>
</evidence>
<dbReference type="InterPro" id="IPR055361">
    <property type="entry name" value="tRNA_methyltr_TrmB_bact"/>
</dbReference>
<evidence type="ECO:0000256" key="5">
    <source>
        <dbReference type="ARBA" id="ARBA00022691"/>
    </source>
</evidence>
<dbReference type="CDD" id="cd02440">
    <property type="entry name" value="AdoMet_MTases"/>
    <property type="match status" value="1"/>
</dbReference>
<feature type="binding site" evidence="7">
    <location>
        <position position="64"/>
    </location>
    <ligand>
        <name>S-adenosyl-L-methionine</name>
        <dbReference type="ChEBI" id="CHEBI:59789"/>
    </ligand>
</feature>
<comment type="caution">
    <text evidence="7">Lacks conserved residue(s) required for the propagation of feature annotation.</text>
</comment>
<comment type="caution">
    <text evidence="8">The sequence shown here is derived from an EMBL/GenBank/DDBJ whole genome shotgun (WGS) entry which is preliminary data.</text>
</comment>
<keyword evidence="9" id="KW-1185">Reference proteome</keyword>
<dbReference type="Gene3D" id="3.40.50.150">
    <property type="entry name" value="Vaccinia Virus protein VP39"/>
    <property type="match status" value="1"/>
</dbReference>
<evidence type="ECO:0000256" key="3">
    <source>
        <dbReference type="ARBA" id="ARBA00022603"/>
    </source>
</evidence>
<protein>
    <recommendedName>
        <fullName evidence="7">tRNA (guanine-N(7)-)-methyltransferase</fullName>
        <ecNumber evidence="7">2.1.1.33</ecNumber>
    </recommendedName>
    <alternativeName>
        <fullName evidence="7">tRNA (guanine(46)-N(7))-methyltransferase</fullName>
    </alternativeName>
    <alternativeName>
        <fullName evidence="7">tRNA(m7G46)-methyltransferase</fullName>
    </alternativeName>
</protein>
<evidence type="ECO:0000256" key="2">
    <source>
        <dbReference type="ARBA" id="ARBA00003015"/>
    </source>
</evidence>
<sequence>MTQRMIEITSPIFFPLPRAPEEGMDLSALFPEKRPLALEIGCGIGDFIVQLARLRPELNFLAIDIYNKGCLKTCNRIERAELSNVRVLRAEARYLLTHYLPPESLAAIYINCPDPWPKKRHRDRRLVRQEFLQTALYYLRPGGDFYFSTDFQDYAEDVAALLPEMTGYVNVLDQPLVTELPGYPLSKYMRRFLQQGQPIHFIHYRRDPHLPPEGVAPPTIDTGFRLHWRRVEHA</sequence>
<dbReference type="OrthoDB" id="9802090at2"/>
<dbReference type="InterPro" id="IPR029063">
    <property type="entry name" value="SAM-dependent_MTases_sf"/>
</dbReference>
<keyword evidence="3 7" id="KW-0489">Methyltransferase</keyword>
<dbReference type="InterPro" id="IPR003358">
    <property type="entry name" value="tRNA_(Gua-N-7)_MeTrfase_Trmb"/>
</dbReference>
<feature type="binding site" evidence="7">
    <location>
        <position position="91"/>
    </location>
    <ligand>
        <name>S-adenosyl-L-methionine</name>
        <dbReference type="ChEBI" id="CHEBI:59789"/>
    </ligand>
</feature>
<dbReference type="EMBL" id="VJVV01000016">
    <property type="protein sequence ID" value="TRO78563.1"/>
    <property type="molecule type" value="Genomic_DNA"/>
</dbReference>
<dbReference type="Proteomes" id="UP000317155">
    <property type="component" value="Unassembled WGS sequence"/>
</dbReference>
<accession>A0A550J618</accession>
<evidence type="ECO:0000256" key="7">
    <source>
        <dbReference type="HAMAP-Rule" id="MF_01057"/>
    </source>
</evidence>
<feature type="binding site" evidence="7">
    <location>
        <position position="118"/>
    </location>
    <ligand>
        <name>substrate</name>
    </ligand>
</feature>
<evidence type="ECO:0000313" key="9">
    <source>
        <dbReference type="Proteomes" id="UP000317155"/>
    </source>
</evidence>
<dbReference type="GO" id="GO:0008176">
    <property type="term" value="F:tRNA (guanine(46)-N7)-methyltransferase activity"/>
    <property type="evidence" value="ECO:0007669"/>
    <property type="project" value="UniProtKB-UniRule"/>
</dbReference>
<name>A0A550J618_9BACT</name>
<dbReference type="PANTHER" id="PTHR23417:SF14">
    <property type="entry name" value="PENTACOTRIPEPTIDE-REPEAT REGION OF PRORP DOMAIN-CONTAINING PROTEIN"/>
    <property type="match status" value="1"/>
</dbReference>
<dbReference type="GO" id="GO:0043527">
    <property type="term" value="C:tRNA methyltransferase complex"/>
    <property type="evidence" value="ECO:0007669"/>
    <property type="project" value="TreeGrafter"/>
</dbReference>
<comment type="similarity">
    <text evidence="7">Belongs to the class I-like SAM-binding methyltransferase superfamily. TrmB family.</text>
</comment>
<feature type="binding site" evidence="7">
    <location>
        <position position="39"/>
    </location>
    <ligand>
        <name>S-adenosyl-L-methionine</name>
        <dbReference type="ChEBI" id="CHEBI:59789"/>
    </ligand>
</feature>
<dbReference type="AlphaFoldDB" id="A0A550J618"/>
<organism evidence="8 9">
    <name type="scientific">Trichloromonas acetexigens</name>
    <dbReference type="NCBI Taxonomy" id="38815"/>
    <lineage>
        <taxon>Bacteria</taxon>
        <taxon>Pseudomonadati</taxon>
        <taxon>Thermodesulfobacteriota</taxon>
        <taxon>Desulfuromonadia</taxon>
        <taxon>Desulfuromonadales</taxon>
        <taxon>Trichloromonadaceae</taxon>
        <taxon>Trichloromonas</taxon>
    </lineage>
</organism>
<keyword evidence="5 7" id="KW-0949">S-adenosyl-L-methionine</keyword>
<dbReference type="RefSeq" id="WP_092054781.1">
    <property type="nucleotide sequence ID" value="NZ_FOJJ01000008.1"/>
</dbReference>
<dbReference type="SUPFAM" id="SSF53335">
    <property type="entry name" value="S-adenosyl-L-methionine-dependent methyltransferases"/>
    <property type="match status" value="1"/>
</dbReference>
<dbReference type="HAMAP" id="MF_01057">
    <property type="entry name" value="tRNA_methyltr_TrmB"/>
    <property type="match status" value="1"/>
</dbReference>
<dbReference type="Pfam" id="PF02390">
    <property type="entry name" value="Methyltransf_4"/>
    <property type="match status" value="1"/>
</dbReference>
<dbReference type="NCBIfam" id="TIGR00091">
    <property type="entry name" value="tRNA (guanosine(46)-N7)-methyltransferase TrmB"/>
    <property type="match status" value="1"/>
</dbReference>
<evidence type="ECO:0000256" key="1">
    <source>
        <dbReference type="ARBA" id="ARBA00000142"/>
    </source>
</evidence>
<dbReference type="PROSITE" id="PS51625">
    <property type="entry name" value="SAM_MT_TRMB"/>
    <property type="match status" value="1"/>
</dbReference>
<evidence type="ECO:0000256" key="4">
    <source>
        <dbReference type="ARBA" id="ARBA00022679"/>
    </source>
</evidence>
<feature type="binding site" evidence="7">
    <location>
        <position position="114"/>
    </location>
    <ligand>
        <name>S-adenosyl-L-methionine</name>
        <dbReference type="ChEBI" id="CHEBI:59789"/>
    </ligand>
</feature>
<gene>
    <name evidence="7 8" type="primary">trmB</name>
    <name evidence="8" type="ORF">FL622_15695</name>
</gene>
<comment type="catalytic activity">
    <reaction evidence="1 7">
        <text>guanosine(46) in tRNA + S-adenosyl-L-methionine = N(7)-methylguanosine(46) in tRNA + S-adenosyl-L-homocysteine</text>
        <dbReference type="Rhea" id="RHEA:42708"/>
        <dbReference type="Rhea" id="RHEA-COMP:10188"/>
        <dbReference type="Rhea" id="RHEA-COMP:10189"/>
        <dbReference type="ChEBI" id="CHEBI:57856"/>
        <dbReference type="ChEBI" id="CHEBI:59789"/>
        <dbReference type="ChEBI" id="CHEBI:74269"/>
        <dbReference type="ChEBI" id="CHEBI:74480"/>
        <dbReference type="EC" id="2.1.1.33"/>
    </reaction>
</comment>
<comment type="pathway">
    <text evidence="7">tRNA modification; N(7)-methylguanine-tRNA biosynthesis.</text>
</comment>
<keyword evidence="4 7" id="KW-0808">Transferase</keyword>
<comment type="function">
    <text evidence="2 7">Catalyzes the formation of N(7)-methylguanine at position 46 (m7G46) in tRNA.</text>
</comment>
<dbReference type="PANTHER" id="PTHR23417">
    <property type="entry name" value="3-DEOXY-D-MANNO-OCTULOSONIC-ACID TRANSFERASE/TRNA GUANINE-N 7 - -METHYLTRANSFERASE"/>
    <property type="match status" value="1"/>
</dbReference>
<keyword evidence="6 7" id="KW-0819">tRNA processing</keyword>
<feature type="binding site" evidence="7">
    <location>
        <position position="150"/>
    </location>
    <ligand>
        <name>substrate</name>
    </ligand>
</feature>
<evidence type="ECO:0000313" key="8">
    <source>
        <dbReference type="EMBL" id="TRO78563.1"/>
    </source>
</evidence>
<dbReference type="UniPathway" id="UPA00989"/>
<dbReference type="EC" id="2.1.1.33" evidence="7"/>